<dbReference type="PRINTS" id="PR00344">
    <property type="entry name" value="BCTRLSENSOR"/>
</dbReference>
<dbReference type="CDD" id="cd00082">
    <property type="entry name" value="HisKA"/>
    <property type="match status" value="1"/>
</dbReference>
<reference evidence="10 11" key="1">
    <citation type="submission" date="2018-12" db="EMBL/GenBank/DDBJ databases">
        <title>Flammeovirga pectinis sp. nov., isolated from the gut of the Korean scallop, Patinopecten yessoensis.</title>
        <authorList>
            <person name="Bae J.-W."/>
            <person name="Jeong Y.-S."/>
            <person name="Kang W."/>
        </authorList>
    </citation>
    <scope>NUCLEOTIDE SEQUENCE [LARGE SCALE GENOMIC DNA]</scope>
    <source>
        <strain evidence="10 11">L12M1</strain>
    </source>
</reference>
<evidence type="ECO:0000313" key="10">
    <source>
        <dbReference type="EMBL" id="AZQ62503.1"/>
    </source>
</evidence>
<dbReference type="InterPro" id="IPR005467">
    <property type="entry name" value="His_kinase_dom"/>
</dbReference>
<evidence type="ECO:0000259" key="8">
    <source>
        <dbReference type="PROSITE" id="PS50109"/>
    </source>
</evidence>
<dbReference type="SUPFAM" id="SSF47384">
    <property type="entry name" value="Homodimeric domain of signal transducing histidine kinase"/>
    <property type="match status" value="1"/>
</dbReference>
<feature type="transmembrane region" description="Helical" evidence="7">
    <location>
        <begin position="10"/>
        <end position="28"/>
    </location>
</feature>
<dbReference type="Gene3D" id="3.30.565.10">
    <property type="entry name" value="Histidine kinase-like ATPase, C-terminal domain"/>
    <property type="match status" value="1"/>
</dbReference>
<dbReference type="InterPro" id="IPR003594">
    <property type="entry name" value="HATPase_dom"/>
</dbReference>
<comment type="catalytic activity">
    <reaction evidence="1">
        <text>ATP + protein L-histidine = ADP + protein N-phospho-L-histidine.</text>
        <dbReference type="EC" id="2.7.13.3"/>
    </reaction>
</comment>
<dbReference type="Pfam" id="PF00512">
    <property type="entry name" value="HisKA"/>
    <property type="match status" value="1"/>
</dbReference>
<dbReference type="FunFam" id="3.30.565.10:FF:000006">
    <property type="entry name" value="Sensor histidine kinase WalK"/>
    <property type="match status" value="1"/>
</dbReference>
<name>A0A3S9P2T3_9BACT</name>
<dbReference type="PROSITE" id="PS50109">
    <property type="entry name" value="HIS_KIN"/>
    <property type="match status" value="1"/>
</dbReference>
<keyword evidence="4" id="KW-0808">Transferase</keyword>
<dbReference type="EC" id="2.7.13.3" evidence="2"/>
<dbReference type="SMART" id="SM00388">
    <property type="entry name" value="HisKA"/>
    <property type="match status" value="1"/>
</dbReference>
<dbReference type="PROSITE" id="PS50112">
    <property type="entry name" value="PAS"/>
    <property type="match status" value="1"/>
</dbReference>
<dbReference type="GO" id="GO:0000155">
    <property type="term" value="F:phosphorelay sensor kinase activity"/>
    <property type="evidence" value="ECO:0007669"/>
    <property type="project" value="InterPro"/>
</dbReference>
<keyword evidence="11" id="KW-1185">Reference proteome</keyword>
<evidence type="ECO:0000259" key="9">
    <source>
        <dbReference type="PROSITE" id="PS50112"/>
    </source>
</evidence>
<dbReference type="InterPro" id="IPR050736">
    <property type="entry name" value="Sensor_HK_Regulatory"/>
</dbReference>
<evidence type="ECO:0000256" key="6">
    <source>
        <dbReference type="ARBA" id="ARBA00023012"/>
    </source>
</evidence>
<dbReference type="SUPFAM" id="SSF55874">
    <property type="entry name" value="ATPase domain of HSP90 chaperone/DNA topoisomerase II/histidine kinase"/>
    <property type="match status" value="1"/>
</dbReference>
<feature type="domain" description="Histidine kinase" evidence="8">
    <location>
        <begin position="341"/>
        <end position="556"/>
    </location>
</feature>
<evidence type="ECO:0000256" key="5">
    <source>
        <dbReference type="ARBA" id="ARBA00022777"/>
    </source>
</evidence>
<keyword evidence="6" id="KW-0902">Two-component regulatory system</keyword>
<dbReference type="InterPro" id="IPR003661">
    <property type="entry name" value="HisK_dim/P_dom"/>
</dbReference>
<dbReference type="PANTHER" id="PTHR43711">
    <property type="entry name" value="TWO-COMPONENT HISTIDINE KINASE"/>
    <property type="match status" value="1"/>
</dbReference>
<dbReference type="KEGG" id="fll:EI427_09695"/>
<keyword evidence="3" id="KW-0597">Phosphoprotein</keyword>
<feature type="domain" description="PAS" evidence="9">
    <location>
        <begin position="195"/>
        <end position="231"/>
    </location>
</feature>
<dbReference type="InterPro" id="IPR035965">
    <property type="entry name" value="PAS-like_dom_sf"/>
</dbReference>
<dbReference type="SMART" id="SM00387">
    <property type="entry name" value="HATPase_c"/>
    <property type="match status" value="1"/>
</dbReference>
<evidence type="ECO:0000313" key="11">
    <source>
        <dbReference type="Proteomes" id="UP000267268"/>
    </source>
</evidence>
<dbReference type="Proteomes" id="UP000267268">
    <property type="component" value="Chromosome 1"/>
</dbReference>
<dbReference type="PANTHER" id="PTHR43711:SF26">
    <property type="entry name" value="SENSOR HISTIDINE KINASE RCSC"/>
    <property type="match status" value="1"/>
</dbReference>
<dbReference type="Gene3D" id="3.30.450.20">
    <property type="entry name" value="PAS domain"/>
    <property type="match status" value="1"/>
</dbReference>
<evidence type="ECO:0000256" key="4">
    <source>
        <dbReference type="ARBA" id="ARBA00022679"/>
    </source>
</evidence>
<evidence type="ECO:0000256" key="7">
    <source>
        <dbReference type="SAM" id="Phobius"/>
    </source>
</evidence>
<dbReference type="InterPro" id="IPR036890">
    <property type="entry name" value="HATPase_C_sf"/>
</dbReference>
<organism evidence="10 11">
    <name type="scientific">Flammeovirga pectinis</name>
    <dbReference type="NCBI Taxonomy" id="2494373"/>
    <lineage>
        <taxon>Bacteria</taxon>
        <taxon>Pseudomonadati</taxon>
        <taxon>Bacteroidota</taxon>
        <taxon>Cytophagia</taxon>
        <taxon>Cytophagales</taxon>
        <taxon>Flammeovirgaceae</taxon>
        <taxon>Flammeovirga</taxon>
    </lineage>
</organism>
<sequence length="556" mass="64454">MLNPKNQKRYILKVFIISCTLLLIGLLFTPLVWLKLLLIGVIAVLGIRLYFSIVKRSEQERLGAIYAHQVIDLVYQIVVVLDKNYTVLDVHYPSRLEENQKLIQIGDTLEIGKHHPLPSDFKTLFKKGAFRNKSHFDYFLNGCFFELKVIQNFQGNIICLLKDSTKAKKEEEKLSKLNVDLENLLTINNSELALKREKFKTIFDKSSDAYFLLDEGLKISIYNEKVEQLFGRCDTVLFYKWIEQNSPRNQPKGGDSLALFKSMKETCDLQEELRFEWLFKSKSNEDFPSEVSLTRLSISDHILYFMIIRNMVGQKKIESELRKNLEREKELNEMRSKFISMASHEFKTPLATILTNLDLMELTLKKENVPSDDRMNRFMDRMRSESTRLTILMDEVLQLGKIEAGKTPFKPIKVDTFLFISDYVSEFKRRSSTERKIKIAFDLTQKEVWLDVNLMEHVLDNLLTNAIKYSEEEVQVQVSTSEEGLLIEVIDRGIGIPLSEFSQLFDSFFRGSNTNHIQGTGLGLVIAKEFVELHNGIIVCETKENKGTTFKVVIPF</sequence>
<keyword evidence="7" id="KW-0472">Membrane</keyword>
<dbReference type="InterPro" id="IPR000014">
    <property type="entry name" value="PAS"/>
</dbReference>
<dbReference type="Pfam" id="PF02518">
    <property type="entry name" value="HATPase_c"/>
    <property type="match status" value="1"/>
</dbReference>
<dbReference type="InterPro" id="IPR004358">
    <property type="entry name" value="Sig_transdc_His_kin-like_C"/>
</dbReference>
<evidence type="ECO:0000256" key="2">
    <source>
        <dbReference type="ARBA" id="ARBA00012438"/>
    </source>
</evidence>
<keyword evidence="5" id="KW-0418">Kinase</keyword>
<dbReference type="InterPro" id="IPR036097">
    <property type="entry name" value="HisK_dim/P_sf"/>
</dbReference>
<evidence type="ECO:0000256" key="1">
    <source>
        <dbReference type="ARBA" id="ARBA00000085"/>
    </source>
</evidence>
<dbReference type="CDD" id="cd00075">
    <property type="entry name" value="HATPase"/>
    <property type="match status" value="1"/>
</dbReference>
<proteinExistence type="predicted"/>
<gene>
    <name evidence="10" type="ORF">EI427_09695</name>
</gene>
<accession>A0A3S9P2T3</accession>
<protein>
    <recommendedName>
        <fullName evidence="2">histidine kinase</fullName>
        <ecNumber evidence="2">2.7.13.3</ecNumber>
    </recommendedName>
</protein>
<dbReference type="AlphaFoldDB" id="A0A3S9P2T3"/>
<dbReference type="EMBL" id="CP034562">
    <property type="protein sequence ID" value="AZQ62503.1"/>
    <property type="molecule type" value="Genomic_DNA"/>
</dbReference>
<keyword evidence="7" id="KW-1133">Transmembrane helix</keyword>
<dbReference type="SUPFAM" id="SSF55785">
    <property type="entry name" value="PYP-like sensor domain (PAS domain)"/>
    <property type="match status" value="1"/>
</dbReference>
<keyword evidence="7" id="KW-0812">Transmembrane</keyword>
<dbReference type="OrthoDB" id="9808408at2"/>
<dbReference type="Gene3D" id="1.10.287.130">
    <property type="match status" value="1"/>
</dbReference>
<evidence type="ECO:0000256" key="3">
    <source>
        <dbReference type="ARBA" id="ARBA00022553"/>
    </source>
</evidence>